<keyword evidence="4 5" id="KW-0472">Membrane</keyword>
<dbReference type="AlphaFoldDB" id="A0A3B0UW87"/>
<feature type="transmembrane region" description="Helical" evidence="5">
    <location>
        <begin position="173"/>
        <end position="192"/>
    </location>
</feature>
<reference evidence="6" key="1">
    <citation type="submission" date="2018-06" db="EMBL/GenBank/DDBJ databases">
        <authorList>
            <person name="Zhirakovskaya E."/>
        </authorList>
    </citation>
    <scope>NUCLEOTIDE SEQUENCE</scope>
</reference>
<feature type="transmembrane region" description="Helical" evidence="5">
    <location>
        <begin position="134"/>
        <end position="167"/>
    </location>
</feature>
<keyword evidence="3 5" id="KW-1133">Transmembrane helix</keyword>
<evidence type="ECO:0000256" key="1">
    <source>
        <dbReference type="ARBA" id="ARBA00004141"/>
    </source>
</evidence>
<dbReference type="InterPro" id="IPR002781">
    <property type="entry name" value="TM_pro_TauE-like"/>
</dbReference>
<name>A0A3B0UW87_9ZZZZ</name>
<evidence type="ECO:0000256" key="4">
    <source>
        <dbReference type="ARBA" id="ARBA00023136"/>
    </source>
</evidence>
<organism evidence="6">
    <name type="scientific">hydrothermal vent metagenome</name>
    <dbReference type="NCBI Taxonomy" id="652676"/>
    <lineage>
        <taxon>unclassified sequences</taxon>
        <taxon>metagenomes</taxon>
        <taxon>ecological metagenomes</taxon>
    </lineage>
</organism>
<protein>
    <submittedName>
        <fullName evidence="6">Tricarboxylate transport membrane protein TctA</fullName>
    </submittedName>
</protein>
<evidence type="ECO:0000256" key="5">
    <source>
        <dbReference type="SAM" id="Phobius"/>
    </source>
</evidence>
<keyword evidence="2 5" id="KW-0812">Transmembrane</keyword>
<gene>
    <name evidence="6" type="ORF">MNBD_DELTA03-1813</name>
</gene>
<accession>A0A3B0UW87</accession>
<evidence type="ECO:0000256" key="3">
    <source>
        <dbReference type="ARBA" id="ARBA00022989"/>
    </source>
</evidence>
<feature type="transmembrane region" description="Helical" evidence="5">
    <location>
        <begin position="33"/>
        <end position="64"/>
    </location>
</feature>
<feature type="transmembrane region" description="Helical" evidence="5">
    <location>
        <begin position="204"/>
        <end position="224"/>
    </location>
</feature>
<dbReference type="EMBL" id="UOEX01000021">
    <property type="protein sequence ID" value="VAW33120.1"/>
    <property type="molecule type" value="Genomic_DNA"/>
</dbReference>
<dbReference type="PANTHER" id="PTHR43701">
    <property type="entry name" value="MEMBRANE TRANSPORTER PROTEIN MJ0441-RELATED"/>
    <property type="match status" value="1"/>
</dbReference>
<comment type="subcellular location">
    <subcellularLocation>
        <location evidence="1">Membrane</location>
        <topology evidence="1">Multi-pass membrane protein</topology>
    </subcellularLocation>
</comment>
<evidence type="ECO:0000256" key="2">
    <source>
        <dbReference type="ARBA" id="ARBA00022692"/>
    </source>
</evidence>
<dbReference type="InterPro" id="IPR051598">
    <property type="entry name" value="TSUP/Inactive_protease-like"/>
</dbReference>
<proteinExistence type="predicted"/>
<feature type="transmembrane region" description="Helical" evidence="5">
    <location>
        <begin position="103"/>
        <end position="122"/>
    </location>
</feature>
<dbReference type="GO" id="GO:0016020">
    <property type="term" value="C:membrane"/>
    <property type="evidence" value="ECO:0007669"/>
    <property type="project" value="UniProtKB-SubCell"/>
</dbReference>
<dbReference type="PANTHER" id="PTHR43701:SF5">
    <property type="entry name" value="MEMBRANE TRANSPORTER PROTEIN-RELATED"/>
    <property type="match status" value="1"/>
</dbReference>
<feature type="transmembrane region" description="Helical" evidence="5">
    <location>
        <begin position="76"/>
        <end position="97"/>
    </location>
</feature>
<evidence type="ECO:0000313" key="6">
    <source>
        <dbReference type="EMBL" id="VAW33120.1"/>
    </source>
</evidence>
<feature type="non-terminal residue" evidence="6">
    <location>
        <position position="225"/>
    </location>
</feature>
<sequence>MEHLLIAPWLLAVLFGAVAFLYSSVGLAGGSSYIALLTIFGVDYVAIPTVALSMNIVVSTLGAWNFFRGRHVRPQLIWPFLISAVPLAWIGGTVRLPARTFDILLMIFLAIVALRIYCFSSFQPLTRPGRRAALIISLLIGSGLGFISGALGLGGGIYLIPLIVLFGLGSQKEAAACAAFFIWVNSTAGLAARLTSQPMPPLNVLLPLLLTVAVSGYAGSFLGAN</sequence>
<dbReference type="Pfam" id="PF01925">
    <property type="entry name" value="TauE"/>
    <property type="match status" value="1"/>
</dbReference>